<gene>
    <name evidence="1" type="ORF">KC01_LOCUS33774</name>
</gene>
<reference evidence="1 2" key="1">
    <citation type="submission" date="2024-04" db="EMBL/GenBank/DDBJ databases">
        <authorList>
            <person name="Waldvogel A.-M."/>
            <person name="Schoenle A."/>
        </authorList>
    </citation>
    <scope>NUCLEOTIDE SEQUENCE [LARGE SCALE GENOMIC DNA]</scope>
</reference>
<organism evidence="1 2">
    <name type="scientific">Knipowitschia caucasica</name>
    <name type="common">Caucasian dwarf goby</name>
    <name type="synonym">Pomatoschistus caucasicus</name>
    <dbReference type="NCBI Taxonomy" id="637954"/>
    <lineage>
        <taxon>Eukaryota</taxon>
        <taxon>Metazoa</taxon>
        <taxon>Chordata</taxon>
        <taxon>Craniata</taxon>
        <taxon>Vertebrata</taxon>
        <taxon>Euteleostomi</taxon>
        <taxon>Actinopterygii</taxon>
        <taxon>Neopterygii</taxon>
        <taxon>Teleostei</taxon>
        <taxon>Neoteleostei</taxon>
        <taxon>Acanthomorphata</taxon>
        <taxon>Gobiaria</taxon>
        <taxon>Gobiiformes</taxon>
        <taxon>Gobioidei</taxon>
        <taxon>Gobiidae</taxon>
        <taxon>Gobiinae</taxon>
        <taxon>Knipowitschia</taxon>
    </lineage>
</organism>
<proteinExistence type="predicted"/>
<keyword evidence="2" id="KW-1185">Reference proteome</keyword>
<protein>
    <submittedName>
        <fullName evidence="1">Uncharacterized protein</fullName>
    </submittedName>
</protein>
<sequence>MSILAARHPWKLVPSLKVSLPPHQPFCGGHVAHKAAGGCVLATRGAGRIVIDHHSPPNYLLPRPRL</sequence>
<accession>A0AAV2LZZ9</accession>
<evidence type="ECO:0000313" key="1">
    <source>
        <dbReference type="EMBL" id="CAL1606633.1"/>
    </source>
</evidence>
<dbReference type="Proteomes" id="UP001497482">
    <property type="component" value="Chromosome 5"/>
</dbReference>
<dbReference type="AlphaFoldDB" id="A0AAV2LZZ9"/>
<evidence type="ECO:0000313" key="2">
    <source>
        <dbReference type="Proteomes" id="UP001497482"/>
    </source>
</evidence>
<name>A0AAV2LZZ9_KNICA</name>
<dbReference type="EMBL" id="OZ035827">
    <property type="protein sequence ID" value="CAL1606633.1"/>
    <property type="molecule type" value="Genomic_DNA"/>
</dbReference>